<dbReference type="Pfam" id="PF11053">
    <property type="entry name" value="DNA_Packaging"/>
    <property type="match status" value="1"/>
</dbReference>
<dbReference type="AlphaFoldDB" id="A0A383A173"/>
<proteinExistence type="predicted"/>
<evidence type="ECO:0000313" key="1">
    <source>
        <dbReference type="EMBL" id="SVE01373.1"/>
    </source>
</evidence>
<protein>
    <recommendedName>
        <fullName evidence="2">Terminase small subunit</fullName>
    </recommendedName>
</protein>
<name>A0A383A173_9ZZZZ</name>
<dbReference type="EMBL" id="UINC01188252">
    <property type="protein sequence ID" value="SVE01373.1"/>
    <property type="molecule type" value="Genomic_DNA"/>
</dbReference>
<evidence type="ECO:0008006" key="2">
    <source>
        <dbReference type="Google" id="ProtNLM"/>
    </source>
</evidence>
<reference evidence="1" key="1">
    <citation type="submission" date="2018-05" db="EMBL/GenBank/DDBJ databases">
        <authorList>
            <person name="Lanie J.A."/>
            <person name="Ng W.-L."/>
            <person name="Kazmierczak K.M."/>
            <person name="Andrzejewski T.M."/>
            <person name="Davidsen T.M."/>
            <person name="Wayne K.J."/>
            <person name="Tettelin H."/>
            <person name="Glass J.I."/>
            <person name="Rusch D."/>
            <person name="Podicherti R."/>
            <person name="Tsui H.-C.T."/>
            <person name="Winkler M.E."/>
        </authorList>
    </citation>
    <scope>NUCLEOTIDE SEQUENCE</scope>
</reference>
<dbReference type="Gene3D" id="1.10.287.1060">
    <property type="entry name" value="ESAT-6-like"/>
    <property type="match status" value="1"/>
</dbReference>
<sequence>VVENRIEKHLELVEHNKEYYTEAEVLNTSEVLPATIDGEEKDTDFRYARENMYHIIERGRDAMDELLEIAKAEESPRAFEVFGQLLKNMTDTQEKLMELHRKKQIIENDGERQEVTKAQNVTNALFVGSTADLLKLVKRETKQND</sequence>
<accession>A0A383A173</accession>
<organism evidence="1">
    <name type="scientific">marine metagenome</name>
    <dbReference type="NCBI Taxonomy" id="408172"/>
    <lineage>
        <taxon>unclassified sequences</taxon>
        <taxon>metagenomes</taxon>
        <taxon>ecological metagenomes</taxon>
    </lineage>
</organism>
<feature type="non-terminal residue" evidence="1">
    <location>
        <position position="1"/>
    </location>
</feature>
<gene>
    <name evidence="1" type="ORF">METZ01_LOCUS454227</name>
</gene>
<dbReference type="InterPro" id="IPR020342">
    <property type="entry name" value="Phage_T4_Gp16_DNA-pack"/>
</dbReference>